<dbReference type="GO" id="GO:0005634">
    <property type="term" value="C:nucleus"/>
    <property type="evidence" value="ECO:0007669"/>
    <property type="project" value="UniProtKB-SubCell"/>
</dbReference>
<comment type="caution">
    <text evidence="8">The sequence shown here is derived from an EMBL/GenBank/DDBJ whole genome shotgun (WGS) entry which is preliminary data.</text>
</comment>
<dbReference type="GO" id="GO:0003700">
    <property type="term" value="F:DNA-binding transcription factor activity"/>
    <property type="evidence" value="ECO:0007669"/>
    <property type="project" value="InterPro"/>
</dbReference>
<sequence length="302" mass="32584">MKSLTVEVSDPQLVYSPTENRKRERSEAVLEASVIDEREPVMDLQEAENFIFGAGTPTSDSDIEGDPEDGTLGDGKIWDWRTDKSLRAEEPSRKFAKGDTGVMPKFGMGVVKMKKAAVIKSGFRGVRQRPWGKWAAEIRDPGRGVRLWLGTYETAEDAAKAYDNAARQIRGNGAVTNFPMSADSPTTPLPDAVRDITIGAKRPHKRAKEGAVKVRVQSAAPLPCRMKDSSTVPSSNSSFISGENLLLDLPGSYHQDSSICYSSLMCSSSASLADNLLGAGLCGPGHWSSMAGSELLLTSICN</sequence>
<organism evidence="8 9">
    <name type="scientific">Cymbomonas tetramitiformis</name>
    <dbReference type="NCBI Taxonomy" id="36881"/>
    <lineage>
        <taxon>Eukaryota</taxon>
        <taxon>Viridiplantae</taxon>
        <taxon>Chlorophyta</taxon>
        <taxon>Pyramimonadophyceae</taxon>
        <taxon>Pyramimonadales</taxon>
        <taxon>Pyramimonadaceae</taxon>
        <taxon>Cymbomonas</taxon>
    </lineage>
</organism>
<name>A0AAE0GLJ5_9CHLO</name>
<dbReference type="PROSITE" id="PS51032">
    <property type="entry name" value="AP2_ERF"/>
    <property type="match status" value="1"/>
</dbReference>
<evidence type="ECO:0000313" key="9">
    <source>
        <dbReference type="Proteomes" id="UP001190700"/>
    </source>
</evidence>
<dbReference type="EMBL" id="LGRX02004448">
    <property type="protein sequence ID" value="KAK3280316.1"/>
    <property type="molecule type" value="Genomic_DNA"/>
</dbReference>
<evidence type="ECO:0000256" key="3">
    <source>
        <dbReference type="ARBA" id="ARBA00023125"/>
    </source>
</evidence>
<gene>
    <name evidence="8" type="ORF">CYMTET_11837</name>
</gene>
<keyword evidence="4" id="KW-0804">Transcription</keyword>
<feature type="region of interest" description="Disordered" evidence="6">
    <location>
        <begin position="53"/>
        <end position="75"/>
    </location>
</feature>
<keyword evidence="9" id="KW-1185">Reference proteome</keyword>
<dbReference type="FunFam" id="3.30.730.10:FF:000001">
    <property type="entry name" value="Ethylene-responsive transcription factor 2"/>
    <property type="match status" value="1"/>
</dbReference>
<dbReference type="InterPro" id="IPR050913">
    <property type="entry name" value="AP2/ERF_ERF"/>
</dbReference>
<protein>
    <recommendedName>
        <fullName evidence="7">AP2/ERF domain-containing protein</fullName>
    </recommendedName>
</protein>
<feature type="compositionally biased region" description="Acidic residues" evidence="6">
    <location>
        <begin position="61"/>
        <end position="71"/>
    </location>
</feature>
<dbReference type="CDD" id="cd00018">
    <property type="entry name" value="AP2"/>
    <property type="match status" value="1"/>
</dbReference>
<accession>A0AAE0GLJ5</accession>
<evidence type="ECO:0000256" key="4">
    <source>
        <dbReference type="ARBA" id="ARBA00023163"/>
    </source>
</evidence>
<evidence type="ECO:0000256" key="6">
    <source>
        <dbReference type="SAM" id="MobiDB-lite"/>
    </source>
</evidence>
<keyword evidence="3" id="KW-0238">DNA-binding</keyword>
<dbReference type="GO" id="GO:0003677">
    <property type="term" value="F:DNA binding"/>
    <property type="evidence" value="ECO:0007669"/>
    <property type="project" value="UniProtKB-KW"/>
</dbReference>
<keyword evidence="2" id="KW-0805">Transcription regulation</keyword>
<dbReference type="AlphaFoldDB" id="A0AAE0GLJ5"/>
<comment type="subcellular location">
    <subcellularLocation>
        <location evidence="1">Nucleus</location>
    </subcellularLocation>
</comment>
<dbReference type="Proteomes" id="UP001190700">
    <property type="component" value="Unassembled WGS sequence"/>
</dbReference>
<evidence type="ECO:0000256" key="1">
    <source>
        <dbReference type="ARBA" id="ARBA00004123"/>
    </source>
</evidence>
<dbReference type="InterPro" id="IPR001471">
    <property type="entry name" value="AP2/ERF_dom"/>
</dbReference>
<dbReference type="Pfam" id="PF00847">
    <property type="entry name" value="AP2"/>
    <property type="match status" value="1"/>
</dbReference>
<dbReference type="PRINTS" id="PR00367">
    <property type="entry name" value="ETHRSPELEMNT"/>
</dbReference>
<dbReference type="SMART" id="SM00380">
    <property type="entry name" value="AP2"/>
    <property type="match status" value="1"/>
</dbReference>
<dbReference type="PANTHER" id="PTHR31194">
    <property type="entry name" value="SHN SHINE , DNA BINDING / TRANSCRIPTION FACTOR"/>
    <property type="match status" value="1"/>
</dbReference>
<evidence type="ECO:0000259" key="7">
    <source>
        <dbReference type="PROSITE" id="PS51032"/>
    </source>
</evidence>
<keyword evidence="5" id="KW-0539">Nucleus</keyword>
<reference evidence="8 9" key="1">
    <citation type="journal article" date="2015" name="Genome Biol. Evol.">
        <title>Comparative Genomics of a Bacterivorous Green Alga Reveals Evolutionary Causalities and Consequences of Phago-Mixotrophic Mode of Nutrition.</title>
        <authorList>
            <person name="Burns J.A."/>
            <person name="Paasch A."/>
            <person name="Narechania A."/>
            <person name="Kim E."/>
        </authorList>
    </citation>
    <scope>NUCLEOTIDE SEQUENCE [LARGE SCALE GENOMIC DNA]</scope>
    <source>
        <strain evidence="8 9">PLY_AMNH</strain>
    </source>
</reference>
<evidence type="ECO:0000256" key="5">
    <source>
        <dbReference type="ARBA" id="ARBA00023242"/>
    </source>
</evidence>
<dbReference type="InterPro" id="IPR036955">
    <property type="entry name" value="AP2/ERF_dom_sf"/>
</dbReference>
<dbReference type="SUPFAM" id="SSF54171">
    <property type="entry name" value="DNA-binding domain"/>
    <property type="match status" value="1"/>
</dbReference>
<evidence type="ECO:0000256" key="2">
    <source>
        <dbReference type="ARBA" id="ARBA00023015"/>
    </source>
</evidence>
<dbReference type="PANTHER" id="PTHR31194:SF140">
    <property type="entry name" value="ETHYLENE-RESPONSIVE TRANSCRIPTION FACTOR CRF2"/>
    <property type="match status" value="1"/>
</dbReference>
<dbReference type="Gene3D" id="3.30.730.10">
    <property type="entry name" value="AP2/ERF domain"/>
    <property type="match status" value="1"/>
</dbReference>
<evidence type="ECO:0000313" key="8">
    <source>
        <dbReference type="EMBL" id="KAK3280316.1"/>
    </source>
</evidence>
<dbReference type="InterPro" id="IPR016177">
    <property type="entry name" value="DNA-bd_dom_sf"/>
</dbReference>
<proteinExistence type="predicted"/>
<feature type="domain" description="AP2/ERF" evidence="7">
    <location>
        <begin position="122"/>
        <end position="179"/>
    </location>
</feature>
<feature type="region of interest" description="Disordered" evidence="6">
    <location>
        <begin position="1"/>
        <end position="27"/>
    </location>
</feature>